<feature type="compositionally biased region" description="Basic and acidic residues" evidence="1">
    <location>
        <begin position="65"/>
        <end position="82"/>
    </location>
</feature>
<dbReference type="GeneID" id="66976226"/>
<accession>A0A161S3P1</accession>
<evidence type="ECO:0000313" key="4">
    <source>
        <dbReference type="Proteomes" id="UP000076630"/>
    </source>
</evidence>
<comment type="caution">
    <text evidence="3">The sequence shown here is derived from an EMBL/GenBank/DDBJ whole genome shotgun (WGS) entry which is preliminary data.</text>
</comment>
<evidence type="ECO:0008006" key="5">
    <source>
        <dbReference type="Google" id="ProtNLM"/>
    </source>
</evidence>
<dbReference type="PROSITE" id="PS51257">
    <property type="entry name" value="PROKAR_LIPOPROTEIN"/>
    <property type="match status" value="1"/>
</dbReference>
<dbReference type="RefSeq" id="WP_038987574.1">
    <property type="nucleotide sequence ID" value="NZ_JACAJN010000038.1"/>
</dbReference>
<feature type="chain" id="PRO_5007826733" description="Lipoprotein" evidence="2">
    <location>
        <begin position="18"/>
        <end position="82"/>
    </location>
</feature>
<keyword evidence="4" id="KW-1185">Reference proteome</keyword>
<reference evidence="3 4" key="1">
    <citation type="submission" date="2016-01" db="EMBL/GenBank/DDBJ databases">
        <title>Whole genome sequencing of Myroides marinus L41.</title>
        <authorList>
            <person name="Hong K.W."/>
        </authorList>
    </citation>
    <scope>NUCLEOTIDE SEQUENCE [LARGE SCALE GENOMIC DNA]</scope>
    <source>
        <strain evidence="3 4">L41</strain>
    </source>
</reference>
<dbReference type="OrthoDB" id="9985365at2"/>
<feature type="compositionally biased region" description="Polar residues" evidence="1">
    <location>
        <begin position="45"/>
        <end position="54"/>
    </location>
</feature>
<name>A0A161S3P1_9FLAO</name>
<sequence length="82" mass="9199">MKKIYFIAGFLSLSALAISCSNDDNFKDEVQKNKQNQGELMFIPDNQTNNTSDDTPLERGDEDLDKDKRKGPFVDKGKGKGK</sequence>
<gene>
    <name evidence="3" type="ORF">AV926_18260</name>
</gene>
<keyword evidence="2" id="KW-0732">Signal</keyword>
<dbReference type="AlphaFoldDB" id="A0A161S3P1"/>
<evidence type="ECO:0000313" key="3">
    <source>
        <dbReference type="EMBL" id="KZE73505.1"/>
    </source>
</evidence>
<protein>
    <recommendedName>
        <fullName evidence="5">Lipoprotein</fullName>
    </recommendedName>
</protein>
<evidence type="ECO:0000256" key="2">
    <source>
        <dbReference type="SAM" id="SignalP"/>
    </source>
</evidence>
<proteinExistence type="predicted"/>
<evidence type="ECO:0000256" key="1">
    <source>
        <dbReference type="SAM" id="MobiDB-lite"/>
    </source>
</evidence>
<feature type="region of interest" description="Disordered" evidence="1">
    <location>
        <begin position="35"/>
        <end position="82"/>
    </location>
</feature>
<feature type="signal peptide" evidence="2">
    <location>
        <begin position="1"/>
        <end position="17"/>
    </location>
</feature>
<dbReference type="Proteomes" id="UP000076630">
    <property type="component" value="Unassembled WGS sequence"/>
</dbReference>
<dbReference type="EMBL" id="LQNU01000108">
    <property type="protein sequence ID" value="KZE73505.1"/>
    <property type="molecule type" value="Genomic_DNA"/>
</dbReference>
<organism evidence="3 4">
    <name type="scientific">Myroides marinus</name>
    <dbReference type="NCBI Taxonomy" id="703342"/>
    <lineage>
        <taxon>Bacteria</taxon>
        <taxon>Pseudomonadati</taxon>
        <taxon>Bacteroidota</taxon>
        <taxon>Flavobacteriia</taxon>
        <taxon>Flavobacteriales</taxon>
        <taxon>Flavobacteriaceae</taxon>
        <taxon>Myroides</taxon>
    </lineage>
</organism>